<dbReference type="PANTHER" id="PTHR42852:SF13">
    <property type="entry name" value="PROTEIN DIPZ"/>
    <property type="match status" value="1"/>
</dbReference>
<dbReference type="InterPro" id="IPR000866">
    <property type="entry name" value="AhpC/TSA"/>
</dbReference>
<reference evidence="2 3" key="1">
    <citation type="journal article" date="2018" name="Int. J. Syst. Evol. Microbiol.">
        <title>Zhouia spongiae sp. nov., isolated from a marine sponge.</title>
        <authorList>
            <person name="Zhuang L."/>
            <person name="Lin B."/>
            <person name="Qin F."/>
            <person name="Luo L."/>
        </authorList>
    </citation>
    <scope>NUCLEOTIDE SEQUENCE [LARGE SCALE GENOMIC DNA]</scope>
    <source>
        <strain evidence="2 3">HN-Y44</strain>
    </source>
</reference>
<evidence type="ECO:0000259" key="1">
    <source>
        <dbReference type="PROSITE" id="PS51352"/>
    </source>
</evidence>
<dbReference type="PROSITE" id="PS51352">
    <property type="entry name" value="THIOREDOXIN_2"/>
    <property type="match status" value="1"/>
</dbReference>
<evidence type="ECO:0000313" key="2">
    <source>
        <dbReference type="EMBL" id="UNY97422.1"/>
    </source>
</evidence>
<dbReference type="Proteomes" id="UP000829476">
    <property type="component" value="Chromosome"/>
</dbReference>
<dbReference type="RefSeq" id="WP_242935835.1">
    <property type="nucleotide sequence ID" value="NZ_CP094326.1"/>
</dbReference>
<feature type="domain" description="Thioredoxin" evidence="1">
    <location>
        <begin position="40"/>
        <end position="186"/>
    </location>
</feature>
<dbReference type="SUPFAM" id="SSF52833">
    <property type="entry name" value="Thioredoxin-like"/>
    <property type="match status" value="1"/>
</dbReference>
<dbReference type="InterPro" id="IPR050553">
    <property type="entry name" value="Thioredoxin_ResA/DsbE_sf"/>
</dbReference>
<dbReference type="InterPro" id="IPR036249">
    <property type="entry name" value="Thioredoxin-like_sf"/>
</dbReference>
<name>A0ABY3YHP5_9FLAO</name>
<dbReference type="PANTHER" id="PTHR42852">
    <property type="entry name" value="THIOL:DISULFIDE INTERCHANGE PROTEIN DSBE"/>
    <property type="match status" value="1"/>
</dbReference>
<dbReference type="Gene3D" id="3.40.30.10">
    <property type="entry name" value="Glutaredoxin"/>
    <property type="match status" value="1"/>
</dbReference>
<proteinExistence type="predicted"/>
<dbReference type="CDD" id="cd02966">
    <property type="entry name" value="TlpA_like_family"/>
    <property type="match status" value="1"/>
</dbReference>
<keyword evidence="3" id="KW-1185">Reference proteome</keyword>
<gene>
    <name evidence="2" type="ORF">MQE36_09980</name>
</gene>
<protein>
    <submittedName>
        <fullName evidence="2">TlpA family protein disulfide reductase</fullName>
    </submittedName>
</protein>
<organism evidence="2 3">
    <name type="scientific">Zhouia spongiae</name>
    <dbReference type="NCBI Taxonomy" id="2202721"/>
    <lineage>
        <taxon>Bacteria</taxon>
        <taxon>Pseudomonadati</taxon>
        <taxon>Bacteroidota</taxon>
        <taxon>Flavobacteriia</taxon>
        <taxon>Flavobacteriales</taxon>
        <taxon>Flavobacteriaceae</taxon>
        <taxon>Zhouia</taxon>
    </lineage>
</organism>
<accession>A0ABY3YHP5</accession>
<dbReference type="Pfam" id="PF00578">
    <property type="entry name" value="AhpC-TSA"/>
    <property type="match status" value="1"/>
</dbReference>
<dbReference type="InterPro" id="IPR013766">
    <property type="entry name" value="Thioredoxin_domain"/>
</dbReference>
<dbReference type="EMBL" id="CP094326">
    <property type="protein sequence ID" value="UNY97422.1"/>
    <property type="molecule type" value="Genomic_DNA"/>
</dbReference>
<sequence length="187" mass="21340">MKLKKGQVSNLVFLVVIVVILFTPVGTAVKVWVNRFIAFSPGIIDADDRKLLTDYNWRLEDAVTGDIENLEQMKGEVVLVNLWATWCPPCIAEMPSMQALYDSYGDKVNFLFVTSDKKASVENFMSEHKYTFPVYYERSSIPAELFSRSIPATYLIDKEGRIVIDKTGAADWNSQQVRDQLDFLLKQ</sequence>
<evidence type="ECO:0000313" key="3">
    <source>
        <dbReference type="Proteomes" id="UP000829476"/>
    </source>
</evidence>